<dbReference type="AlphaFoldDB" id="A0A9X1RI44"/>
<comment type="caution">
    <text evidence="1">The sequence shown here is derived from an EMBL/GenBank/DDBJ whole genome shotgun (WGS) entry which is preliminary data.</text>
</comment>
<reference evidence="1" key="1">
    <citation type="submission" date="2022-01" db="EMBL/GenBank/DDBJ databases">
        <title>Genome sequnece data of strain Bradyrhizobium sp. nov.</title>
        <authorList>
            <person name="Zhang J."/>
        </authorList>
    </citation>
    <scope>NUCLEOTIDE SEQUENCE</scope>
    <source>
        <strain evidence="1">WYCCWR 13023</strain>
    </source>
</reference>
<gene>
    <name evidence="1" type="ORF">L6654_33710</name>
</gene>
<dbReference type="Proteomes" id="UP001139054">
    <property type="component" value="Unassembled WGS sequence"/>
</dbReference>
<proteinExistence type="predicted"/>
<accession>A0A9X1RI44</accession>
<organism evidence="1 2">
    <name type="scientific">Bradyrhizobium zhengyangense</name>
    <dbReference type="NCBI Taxonomy" id="2911009"/>
    <lineage>
        <taxon>Bacteria</taxon>
        <taxon>Pseudomonadati</taxon>
        <taxon>Pseudomonadota</taxon>
        <taxon>Alphaproteobacteria</taxon>
        <taxon>Hyphomicrobiales</taxon>
        <taxon>Nitrobacteraceae</taxon>
        <taxon>Bradyrhizobium</taxon>
    </lineage>
</organism>
<evidence type="ECO:0000313" key="2">
    <source>
        <dbReference type="Proteomes" id="UP001139054"/>
    </source>
</evidence>
<name>A0A9X1RI44_9BRAD</name>
<dbReference type="RefSeq" id="WP_237891687.1">
    <property type="nucleotide sequence ID" value="NZ_JAKLTY010000030.1"/>
</dbReference>
<protein>
    <submittedName>
        <fullName evidence="1">Uncharacterized protein</fullName>
    </submittedName>
</protein>
<evidence type="ECO:0000313" key="1">
    <source>
        <dbReference type="EMBL" id="MCG2631598.1"/>
    </source>
</evidence>
<dbReference type="EMBL" id="JAKLTY010000030">
    <property type="protein sequence ID" value="MCG2631598.1"/>
    <property type="molecule type" value="Genomic_DNA"/>
</dbReference>
<sequence>MDRLPKERTSVLVTGTFFLAALAAAFVPAPLRAAPPGYEIQGFPVPEALQSQGQSLSADSKDWMKKWKGMNLEDSSSYTFKELSGSTSINMKIEKIDTSDPKGYKSRGSFVPRNSSANPDVEIAAFNLSTILGYDRIYRPAARYELGPIASQAFRSLIGKYSIHGSARLANKARILKAIQSGPPLKGCVKAKKDETGVAFDAIANTHAASNGAPNAGHPIIRFLQAANEKPMAGKSLTLKTGYDGDELELAREYSVIMTIDAITQQWDRYSGGNVAIRKDDQGRAHFYMTDNGGADLSDSWNAHNLTWFSRFDRGVIQKLADLKRFLDTPATGYLGYSDPEVFVTDLGLYSQNSAAINVQRLRRNLGFVLDYVRATETKFGDKAYFD</sequence>